<proteinExistence type="predicted"/>
<name>A0A517LPF8_9PEZI</name>
<dbReference type="GO" id="GO:0005546">
    <property type="term" value="F:phosphatidylinositol-4,5-bisphosphate binding"/>
    <property type="evidence" value="ECO:0007669"/>
    <property type="project" value="TreeGrafter"/>
</dbReference>
<accession>A0A517LPF8</accession>
<feature type="domain" description="DUF4045" evidence="2">
    <location>
        <begin position="11"/>
        <end position="96"/>
    </location>
</feature>
<dbReference type="Pfam" id="PF13254">
    <property type="entry name" value="DUF4045"/>
    <property type="match status" value="2"/>
</dbReference>
<feature type="compositionally biased region" description="Low complexity" evidence="1">
    <location>
        <begin position="74"/>
        <end position="88"/>
    </location>
</feature>
<feature type="domain" description="DUF7904" evidence="3">
    <location>
        <begin position="1335"/>
        <end position="1432"/>
    </location>
</feature>
<dbReference type="InterPro" id="IPR025118">
    <property type="entry name" value="DUF4045"/>
</dbReference>
<feature type="compositionally biased region" description="Polar residues" evidence="1">
    <location>
        <begin position="107"/>
        <end position="123"/>
    </location>
</feature>
<feature type="region of interest" description="Disordered" evidence="1">
    <location>
        <begin position="1223"/>
        <end position="1280"/>
    </location>
</feature>
<feature type="compositionally biased region" description="Low complexity" evidence="1">
    <location>
        <begin position="413"/>
        <end position="434"/>
    </location>
</feature>
<dbReference type="GO" id="GO:0015629">
    <property type="term" value="C:actin cytoskeleton"/>
    <property type="evidence" value="ECO:0007669"/>
    <property type="project" value="TreeGrafter"/>
</dbReference>
<dbReference type="Pfam" id="PF25480">
    <property type="entry name" value="DUF7904"/>
    <property type="match status" value="1"/>
</dbReference>
<feature type="compositionally biased region" description="Polar residues" evidence="1">
    <location>
        <begin position="945"/>
        <end position="956"/>
    </location>
</feature>
<feature type="compositionally biased region" description="Polar residues" evidence="1">
    <location>
        <begin position="1103"/>
        <end position="1124"/>
    </location>
</feature>
<dbReference type="GO" id="GO:0051014">
    <property type="term" value="P:actin filament severing"/>
    <property type="evidence" value="ECO:0007669"/>
    <property type="project" value="TreeGrafter"/>
</dbReference>
<protein>
    <recommendedName>
        <fullName evidence="6">DUF4045 domain-containing protein</fullName>
    </recommendedName>
</protein>
<feature type="compositionally biased region" description="Low complexity" evidence="1">
    <location>
        <begin position="570"/>
        <end position="582"/>
    </location>
</feature>
<dbReference type="STRING" id="50376.A0A517LPF8"/>
<dbReference type="GO" id="GO:0051016">
    <property type="term" value="P:barbed-end actin filament capping"/>
    <property type="evidence" value="ECO:0007669"/>
    <property type="project" value="TreeGrafter"/>
</dbReference>
<feature type="compositionally biased region" description="Low complexity" evidence="1">
    <location>
        <begin position="895"/>
        <end position="916"/>
    </location>
</feature>
<dbReference type="GO" id="GO:0008154">
    <property type="term" value="P:actin polymerization or depolymerization"/>
    <property type="evidence" value="ECO:0007669"/>
    <property type="project" value="TreeGrafter"/>
</dbReference>
<feature type="compositionally biased region" description="Polar residues" evidence="1">
    <location>
        <begin position="1591"/>
        <end position="1601"/>
    </location>
</feature>
<dbReference type="EMBL" id="CP042202">
    <property type="protein sequence ID" value="QDS77525.1"/>
    <property type="molecule type" value="Genomic_DNA"/>
</dbReference>
<feature type="compositionally biased region" description="Low complexity" evidence="1">
    <location>
        <begin position="1610"/>
        <end position="1621"/>
    </location>
</feature>
<organism evidence="4 5">
    <name type="scientific">Venturia effusa</name>
    <dbReference type="NCBI Taxonomy" id="50376"/>
    <lineage>
        <taxon>Eukaryota</taxon>
        <taxon>Fungi</taxon>
        <taxon>Dikarya</taxon>
        <taxon>Ascomycota</taxon>
        <taxon>Pezizomycotina</taxon>
        <taxon>Dothideomycetes</taxon>
        <taxon>Pleosporomycetidae</taxon>
        <taxon>Venturiales</taxon>
        <taxon>Venturiaceae</taxon>
        <taxon>Venturia</taxon>
    </lineage>
</organism>
<feature type="compositionally biased region" description="Low complexity" evidence="1">
    <location>
        <begin position="97"/>
        <end position="106"/>
    </location>
</feature>
<dbReference type="PANTHER" id="PTHR11977">
    <property type="entry name" value="VILLIN"/>
    <property type="match status" value="1"/>
</dbReference>
<evidence type="ECO:0000313" key="4">
    <source>
        <dbReference type="EMBL" id="QDS77525.1"/>
    </source>
</evidence>
<feature type="compositionally biased region" description="Basic residues" evidence="1">
    <location>
        <begin position="876"/>
        <end position="888"/>
    </location>
</feature>
<feature type="compositionally biased region" description="Polar residues" evidence="1">
    <location>
        <begin position="1257"/>
        <end position="1277"/>
    </location>
</feature>
<feature type="compositionally biased region" description="Basic and acidic residues" evidence="1">
    <location>
        <begin position="558"/>
        <end position="568"/>
    </location>
</feature>
<evidence type="ECO:0000256" key="1">
    <source>
        <dbReference type="SAM" id="MobiDB-lite"/>
    </source>
</evidence>
<feature type="compositionally biased region" description="Polar residues" evidence="1">
    <location>
        <begin position="480"/>
        <end position="496"/>
    </location>
</feature>
<feature type="compositionally biased region" description="Low complexity" evidence="1">
    <location>
        <begin position="843"/>
        <end position="859"/>
    </location>
</feature>
<dbReference type="GO" id="GO:0051015">
    <property type="term" value="F:actin filament binding"/>
    <property type="evidence" value="ECO:0007669"/>
    <property type="project" value="InterPro"/>
</dbReference>
<evidence type="ECO:0008006" key="6">
    <source>
        <dbReference type="Google" id="ProtNLM"/>
    </source>
</evidence>
<dbReference type="PANTHER" id="PTHR11977:SF133">
    <property type="entry name" value="DUF4045 DOMAIN-CONTAINING PROTEIN"/>
    <property type="match status" value="1"/>
</dbReference>
<feature type="compositionally biased region" description="Polar residues" evidence="1">
    <location>
        <begin position="1028"/>
        <end position="1043"/>
    </location>
</feature>
<dbReference type="SUPFAM" id="SSF55753">
    <property type="entry name" value="Actin depolymerizing proteins"/>
    <property type="match status" value="3"/>
</dbReference>
<keyword evidence="5" id="KW-1185">Reference proteome</keyword>
<dbReference type="Gene3D" id="3.40.20.10">
    <property type="entry name" value="Severin"/>
    <property type="match status" value="3"/>
</dbReference>
<evidence type="ECO:0000259" key="2">
    <source>
        <dbReference type="Pfam" id="PF13254"/>
    </source>
</evidence>
<feature type="compositionally biased region" description="Basic and acidic residues" evidence="1">
    <location>
        <begin position="740"/>
        <end position="749"/>
    </location>
</feature>
<feature type="region of interest" description="Disordered" evidence="1">
    <location>
        <begin position="44"/>
        <end position="591"/>
    </location>
</feature>
<dbReference type="InterPro" id="IPR029006">
    <property type="entry name" value="ADF-H/Gelsolin-like_dom_sf"/>
</dbReference>
<evidence type="ECO:0000259" key="3">
    <source>
        <dbReference type="Pfam" id="PF25480"/>
    </source>
</evidence>
<feature type="region of interest" description="Disordered" evidence="1">
    <location>
        <begin position="1591"/>
        <end position="1623"/>
    </location>
</feature>
<dbReference type="OrthoDB" id="6375767at2759"/>
<dbReference type="InterPro" id="IPR007122">
    <property type="entry name" value="Villin/Gelsolin"/>
</dbReference>
<feature type="region of interest" description="Disordered" evidence="1">
    <location>
        <begin position="649"/>
        <end position="769"/>
    </location>
</feature>
<feature type="compositionally biased region" description="Pro residues" evidence="1">
    <location>
        <begin position="750"/>
        <end position="763"/>
    </location>
</feature>
<feature type="compositionally biased region" description="Low complexity" evidence="1">
    <location>
        <begin position="1238"/>
        <end position="1247"/>
    </location>
</feature>
<feature type="compositionally biased region" description="Polar residues" evidence="1">
    <location>
        <begin position="435"/>
        <end position="446"/>
    </location>
</feature>
<dbReference type="SMART" id="SM00262">
    <property type="entry name" value="GEL"/>
    <property type="match status" value="1"/>
</dbReference>
<dbReference type="InterPro" id="IPR057226">
    <property type="entry name" value="DUF7904"/>
</dbReference>
<feature type="region of interest" description="Disordered" evidence="1">
    <location>
        <begin position="839"/>
        <end position="1187"/>
    </location>
</feature>
<feature type="compositionally biased region" description="Basic and acidic residues" evidence="1">
    <location>
        <begin position="44"/>
        <end position="56"/>
    </location>
</feature>
<feature type="compositionally biased region" description="Basic and acidic residues" evidence="1">
    <location>
        <begin position="917"/>
        <end position="926"/>
    </location>
</feature>
<feature type="compositionally biased region" description="Polar residues" evidence="1">
    <location>
        <begin position="462"/>
        <end position="474"/>
    </location>
</feature>
<feature type="compositionally biased region" description="Low complexity" evidence="1">
    <location>
        <begin position="208"/>
        <end position="246"/>
    </location>
</feature>
<feature type="compositionally biased region" description="Polar residues" evidence="1">
    <location>
        <begin position="375"/>
        <end position="385"/>
    </location>
</feature>
<reference evidence="4 5" key="1">
    <citation type="submission" date="2019-07" db="EMBL/GenBank/DDBJ databases">
        <title>Finished genome of Venturia effusa.</title>
        <authorList>
            <person name="Young C.A."/>
            <person name="Cox M.P."/>
            <person name="Ganley A.R.D."/>
            <person name="David W.J."/>
        </authorList>
    </citation>
    <scope>NUCLEOTIDE SEQUENCE [LARGE SCALE GENOMIC DNA]</scope>
    <source>
        <strain evidence="5">albino</strain>
    </source>
</reference>
<dbReference type="GO" id="GO:0005737">
    <property type="term" value="C:cytoplasm"/>
    <property type="evidence" value="ECO:0007669"/>
    <property type="project" value="TreeGrafter"/>
</dbReference>
<dbReference type="Proteomes" id="UP000316270">
    <property type="component" value="Chromosome 18"/>
</dbReference>
<feature type="compositionally biased region" description="Polar residues" evidence="1">
    <location>
        <begin position="247"/>
        <end position="258"/>
    </location>
</feature>
<feature type="compositionally biased region" description="Low complexity" evidence="1">
    <location>
        <begin position="1008"/>
        <end position="1026"/>
    </location>
</feature>
<feature type="compositionally biased region" description="Polar residues" evidence="1">
    <location>
        <begin position="1145"/>
        <end position="1173"/>
    </location>
</feature>
<sequence length="1763" mass="189539">MADRASEDLSPSDFVKNIHALGKKKDAEDAKRIAELESQILVDRELRAQRRAERSRSLSPKKSPGAPNATGVVSNSPASIPSSSSQSIDAHNMAEETPTLPLTNTLSRSGTLSWQQRPKSSNGRRPLSMRAAENAARSPRGTPESNVAEEGQEPSRAQIAEALGSRDPSWFRQTADRGIGSAAYRKSQEELVTETSLALGRMKLPGMSRESAAESDSPSSPLPEEMRSSSPSRASSVRGSAAWSGSTGRNSNTTNASDIGSLRIKSSPATILTDAPKLDPPTLERDRRSPVSARPPSPTKGMGGFVESAMMRRQDSVSKRWSQQAPPGLSRQNSVTNNRNSYMGPSLSSSAGVTRHDRAPSSLSRDQSLEPGGSSRPTSSHSNVTARGLDDLASENDRDVFVKPALPYHSRSKSVASISALSQSSADPSSPSSPNKRWSPTKSSWLESALTKSEEKPATPTVPMSAQPSWMTELNKNRISRSISPTKQMETAQPTKPITLREVEAEPASTLVKPKSPFSTKEKSPPYSSPSAPLDKATSPPPIAKEKPPPPEPVKSLVLEKEKPEIFHKSSSSSSAVSHTTSNKLPAEKLGQPSVAGKFDFRANLKSIQIQNDNNGQTEPEFKNALGKLKKAQTDKIVIPDPLKDNILRGKAGLNLTGGPAKREKVDELKDSLVKQKQTMQAKAASGETPKRPEKPIDAPSTPEALAKRQALQRAQNSKDDITPNKTGGSTPEAIARMRSLKELKEKPKPAAPQKPASPPLPSKPLFSGNLDSILTRKISSEATTSNSSIVDAALVAASSQPASKPSVAEPKHQPFVLPGMAKAGVSSKLADRFNPALLGVLSRGPPGASSSGEPASKAVMGDVPPIPTGPLEHKTKGRAKGPKRRAPTKQSEFARLTPTAQAAPLAEPAPTPLLERPTDSSEFTDKPLPSQAIAGAGKGAGSAPKTTEQPSTPTKHSPDLSASFPAVSLVKSKDVLPSSPRESDAFDQPTLLTSKKSPPVKPKTFQPSAARSSSGSDKSPSVKPKTLSATKSPLPSEASLSHSLDEPADAPSERPKTPPRDLPQNVRLPLQDQEQTAKPFGARPLPAGPPKSLPVRDAVESPTLSFRTTSPSLPQGLSTNSPHLSLKREGLPTPPSTVPKDSPVTPNTEAANVSVKSVASLWGRQTENTPSTPGRVPSPVKLPTRRDEEKAMVNAGLMAPPDVPSLPKKPLGLGLGISDSSTLPASSVAKPADRSPNKLPLSPPLSAGEAARSLSIKATTTTRQPNQSPQIDSSKTLHIPTESPIPHTSEAHRMFSEFFDETPVVVPDEDMDTVSILDSYPVVFEKIKTVRNELQEMTSDGRLLAVPLRQGHMLFEESMYLCTHTFDVNGARLTEVCLWVGSGVPLAAVDDAQIFARTAARNKEGSFIVIHQGEETPRFLEAIGGILIVFRGARAKTSLGVPNKFVLCGRRHLGHICFDEVDFSLLSLFSGFPYLISTNSKLYLWKGVGCHQEELSSARLITMDVSTMPDLTEIEEGKEPSFFFTLFPAPPKYPKDTMPRSADFWRRKAHCEKYRCRLFRVEQTSTRERSTSLQVSNFFSNVMARRPSWSSLTTSQSLRTPTEEREQPKTPTTPLTPRTLNGYRPATGLAASTETFKTRIVEIAPFIQNDVDAERIYVLDAFFEVYIIIGPLAQSQSHAFATALLFAQDYGIIAAGMEDRPFVPFSTVVLEGIPRDMKPCFRKWTDELANGGTEALMAGVKRGRSLKCVGLDAALAATRRIV</sequence>
<feature type="compositionally biased region" description="Basic and acidic residues" evidence="1">
    <location>
        <begin position="661"/>
        <end position="674"/>
    </location>
</feature>
<feature type="compositionally biased region" description="Polar residues" evidence="1">
    <location>
        <begin position="319"/>
        <end position="352"/>
    </location>
</feature>
<feature type="domain" description="DUF4045" evidence="2">
    <location>
        <begin position="103"/>
        <end position="680"/>
    </location>
</feature>
<evidence type="ECO:0000313" key="5">
    <source>
        <dbReference type="Proteomes" id="UP000316270"/>
    </source>
</evidence>
<gene>
    <name evidence="4" type="ORF">FKW77_000792</name>
</gene>
<dbReference type="PRINTS" id="PR00597">
    <property type="entry name" value="GELSOLIN"/>
</dbReference>